<dbReference type="InterPro" id="IPR038328">
    <property type="entry name" value="IL-34_sf"/>
</dbReference>
<evidence type="ECO:0000313" key="1">
    <source>
        <dbReference type="Ensembl" id="ENSSANP00000091307.1"/>
    </source>
</evidence>
<keyword evidence="2" id="KW-1185">Reference proteome</keyword>
<dbReference type="GO" id="GO:0005615">
    <property type="term" value="C:extracellular space"/>
    <property type="evidence" value="ECO:0007669"/>
    <property type="project" value="InterPro"/>
</dbReference>
<accession>A0A671S5K4</accession>
<reference evidence="1" key="1">
    <citation type="submission" date="2025-08" db="UniProtKB">
        <authorList>
            <consortium name="Ensembl"/>
        </authorList>
    </citation>
    <scope>IDENTIFICATION</scope>
</reference>
<dbReference type="PANTHER" id="PTHR28606:SF1">
    <property type="entry name" value="INTERLEUKIN-34"/>
    <property type="match status" value="1"/>
</dbReference>
<dbReference type="Pfam" id="PF15036">
    <property type="entry name" value="IL34"/>
    <property type="match status" value="1"/>
</dbReference>
<dbReference type="Gene3D" id="1.20.1250.80">
    <property type="entry name" value="Interleukin-34"/>
    <property type="match status" value="1"/>
</dbReference>
<organism evidence="1 2">
    <name type="scientific">Sinocyclocheilus anshuiensis</name>
    <dbReference type="NCBI Taxonomy" id="1608454"/>
    <lineage>
        <taxon>Eukaryota</taxon>
        <taxon>Metazoa</taxon>
        <taxon>Chordata</taxon>
        <taxon>Craniata</taxon>
        <taxon>Vertebrata</taxon>
        <taxon>Euteleostomi</taxon>
        <taxon>Actinopterygii</taxon>
        <taxon>Neopterygii</taxon>
        <taxon>Teleostei</taxon>
        <taxon>Ostariophysi</taxon>
        <taxon>Cypriniformes</taxon>
        <taxon>Cyprinidae</taxon>
        <taxon>Cyprininae</taxon>
        <taxon>Sinocyclocheilus</taxon>
    </lineage>
</organism>
<evidence type="ECO:0000313" key="2">
    <source>
        <dbReference type="Proteomes" id="UP000472260"/>
    </source>
</evidence>
<dbReference type="GO" id="GO:0005157">
    <property type="term" value="F:macrophage colony-stimulating factor receptor binding"/>
    <property type="evidence" value="ECO:0007669"/>
    <property type="project" value="InterPro"/>
</dbReference>
<dbReference type="InterPro" id="IPR020415">
    <property type="entry name" value="IL-34"/>
</dbReference>
<dbReference type="GO" id="GO:0045657">
    <property type="term" value="P:positive regulation of monocyte differentiation"/>
    <property type="evidence" value="ECO:0007669"/>
    <property type="project" value="TreeGrafter"/>
</dbReference>
<proteinExistence type="predicted"/>
<dbReference type="GO" id="GO:0008284">
    <property type="term" value="P:positive regulation of cell population proliferation"/>
    <property type="evidence" value="ECO:0007669"/>
    <property type="project" value="InterPro"/>
</dbReference>
<dbReference type="Proteomes" id="UP000472260">
    <property type="component" value="Unassembled WGS sequence"/>
</dbReference>
<dbReference type="GO" id="GO:0045651">
    <property type="term" value="P:positive regulation of macrophage differentiation"/>
    <property type="evidence" value="ECO:0007669"/>
    <property type="project" value="TreeGrafter"/>
</dbReference>
<sequence>MLRSICALLTYRPRRQKNFLEFRPILQCKQRISRTMVQSECRLLRGLLGFICLLPVCMSAAPDLCVSLKTVRDSLNATLRRRFMKMNFPINYTIQVHYEEVFRLRNISRLNMSNEEEPVQQRDLQDLWLWVSQQGIKRVLRVLPERHPTRSKYLSKLENLFRRFEELYNQKSPIDEERVLPERIQNIWDRLTDQYYEGWKSVTPKSILDNCYRTMLCLFKECFSKEDDNYDYCEVLNWRKGKKTT</sequence>
<gene>
    <name evidence="1" type="primary">LOC107686350</name>
</gene>
<reference evidence="1" key="2">
    <citation type="submission" date="2025-09" db="UniProtKB">
        <authorList>
            <consortium name="Ensembl"/>
        </authorList>
    </citation>
    <scope>IDENTIFICATION</scope>
</reference>
<dbReference type="PANTHER" id="PTHR28606">
    <property type="entry name" value="INTERLEUKIN-34"/>
    <property type="match status" value="1"/>
</dbReference>
<name>A0A671S5K4_9TELE</name>
<dbReference type="AlphaFoldDB" id="A0A671S5K4"/>
<dbReference type="Ensembl" id="ENSSANT00000097007.1">
    <property type="protein sequence ID" value="ENSSANP00000091307.1"/>
    <property type="gene ID" value="ENSSANG00000045121.1"/>
</dbReference>
<protein>
    <submittedName>
        <fullName evidence="1">Interleukin-34-like</fullName>
    </submittedName>
</protein>